<dbReference type="EMBL" id="WXFA01000003">
    <property type="protein sequence ID" value="MBM3090609.1"/>
    <property type="molecule type" value="Genomic_DNA"/>
</dbReference>
<protein>
    <submittedName>
        <fullName evidence="2">Alpha/beta fold hydrolase</fullName>
    </submittedName>
</protein>
<dbReference type="Gene3D" id="3.30.300.20">
    <property type="match status" value="1"/>
</dbReference>
<reference evidence="2 3" key="1">
    <citation type="submission" date="2020-01" db="EMBL/GenBank/DDBJ databases">
        <title>Draft genome assembly of Ensifer adhaerens T173.</title>
        <authorList>
            <person name="Craig J.E."/>
            <person name="Stinchcombe J.R."/>
        </authorList>
    </citation>
    <scope>NUCLEOTIDE SEQUENCE [LARGE SCALE GENOMIC DNA]</scope>
    <source>
        <strain evidence="2 3">T173</strain>
    </source>
</reference>
<dbReference type="SUPFAM" id="SSF82784">
    <property type="entry name" value="OsmC-like"/>
    <property type="match status" value="1"/>
</dbReference>
<accession>A0AAW4FHY8</accession>
<comment type="caution">
    <text evidence="2">The sequence shown here is derived from an EMBL/GenBank/DDBJ whole genome shotgun (WGS) entry which is preliminary data.</text>
</comment>
<proteinExistence type="predicted"/>
<dbReference type="PANTHER" id="PTHR39624">
    <property type="entry name" value="PROTEIN INVOLVED IN RIMO-MEDIATED BETA-METHYLTHIOLATION OF RIBOSOMAL PROTEIN S12 YCAO"/>
    <property type="match status" value="1"/>
</dbReference>
<feature type="domain" description="Serine aminopeptidase S33" evidence="1">
    <location>
        <begin position="50"/>
        <end position="135"/>
    </location>
</feature>
<dbReference type="Gene3D" id="3.40.50.1820">
    <property type="entry name" value="alpha/beta hydrolase"/>
    <property type="match status" value="1"/>
</dbReference>
<organism evidence="2 3">
    <name type="scientific">Ensifer canadensis</name>
    <dbReference type="NCBI Taxonomy" id="555315"/>
    <lineage>
        <taxon>Bacteria</taxon>
        <taxon>Pseudomonadati</taxon>
        <taxon>Pseudomonadota</taxon>
        <taxon>Alphaproteobacteria</taxon>
        <taxon>Hyphomicrobiales</taxon>
        <taxon>Rhizobiaceae</taxon>
        <taxon>Sinorhizobium/Ensifer group</taxon>
        <taxon>Ensifer</taxon>
    </lineage>
</organism>
<dbReference type="Pfam" id="PF02566">
    <property type="entry name" value="OsmC"/>
    <property type="match status" value="1"/>
</dbReference>
<dbReference type="InterPro" id="IPR003718">
    <property type="entry name" value="OsmC/Ohr_fam"/>
</dbReference>
<dbReference type="RefSeq" id="WP_057220031.1">
    <property type="nucleotide sequence ID" value="NZ_CP083374.1"/>
</dbReference>
<dbReference type="InterPro" id="IPR036102">
    <property type="entry name" value="OsmC/Ohrsf"/>
</dbReference>
<dbReference type="InterPro" id="IPR015946">
    <property type="entry name" value="KH_dom-like_a/b"/>
</dbReference>
<gene>
    <name evidence="2" type="ORF">GFB56_07255</name>
</gene>
<dbReference type="Pfam" id="PF12146">
    <property type="entry name" value="Hydrolase_4"/>
    <property type="match status" value="1"/>
</dbReference>
<keyword evidence="2" id="KW-0378">Hydrolase</keyword>
<keyword evidence="3" id="KW-1185">Reference proteome</keyword>
<dbReference type="InterPro" id="IPR029058">
    <property type="entry name" value="AB_hydrolase_fold"/>
</dbReference>
<dbReference type="Proteomes" id="UP000744980">
    <property type="component" value="Unassembled WGS sequence"/>
</dbReference>
<dbReference type="PANTHER" id="PTHR39624:SF2">
    <property type="entry name" value="OSMC-LIKE PROTEIN"/>
    <property type="match status" value="1"/>
</dbReference>
<evidence type="ECO:0000313" key="2">
    <source>
        <dbReference type="EMBL" id="MBM3090609.1"/>
    </source>
</evidence>
<evidence type="ECO:0000259" key="1">
    <source>
        <dbReference type="Pfam" id="PF12146"/>
    </source>
</evidence>
<sequence length="412" mass="44034">MAFSSQRLQFAGHSGATLAARLDFPSGPLRAYALFAHCFTCSKDLASARRIAAELAREGIAVLRFDFTGLGSSEGEFASTNFSSNVADLVSAADYLRHHFQAPSLLVGHSLGGAAVLAAAKDIAEVRAVATIGAPADVGHVLKNLGASLKEIETSGSAEVDLAGRKFLVNMQFVEDARAHRIKDAVASLKKPLLILHSPLDETVGIENATEIFGAARHPKSFISLDKADHLLTNLEDAAFAGRVISGWMTRYLAADTPQGAEPVEHVRVTETGGGKFQNTAQAGSHRLFADEPKAMGGLDSGPSPYDFLSMALGACTSMTLRQYAEYKNLPLGRIGVDVSHTKIHARDCVECTESERSTGGRIDRFERVISIDGEVSEELRGKIAEIADKCPVHRTLEGVARIETVVKAPLR</sequence>
<name>A0AAW4FHY8_9HYPH</name>
<dbReference type="SUPFAM" id="SSF53474">
    <property type="entry name" value="alpha/beta-Hydrolases"/>
    <property type="match status" value="1"/>
</dbReference>
<dbReference type="GO" id="GO:0016787">
    <property type="term" value="F:hydrolase activity"/>
    <property type="evidence" value="ECO:0007669"/>
    <property type="project" value="UniProtKB-KW"/>
</dbReference>
<evidence type="ECO:0000313" key="3">
    <source>
        <dbReference type="Proteomes" id="UP000744980"/>
    </source>
</evidence>
<dbReference type="AlphaFoldDB" id="A0AAW4FHY8"/>
<dbReference type="InterPro" id="IPR022742">
    <property type="entry name" value="Hydrolase_4"/>
</dbReference>